<dbReference type="OrthoDB" id="3175656at2"/>
<dbReference type="Gene3D" id="3.90.180.10">
    <property type="entry name" value="Medium-chain alcohol dehydrogenases, catalytic domain"/>
    <property type="match status" value="1"/>
</dbReference>
<dbReference type="KEGG" id="mvd:AWU67_15925"/>
<dbReference type="Gene3D" id="3.40.50.720">
    <property type="entry name" value="NAD(P)-binding Rossmann-like Domain"/>
    <property type="match status" value="1"/>
</dbReference>
<evidence type="ECO:0000313" key="6">
    <source>
        <dbReference type="EMBL" id="AMB60101.1"/>
    </source>
</evidence>
<dbReference type="RefSeq" id="WP_067231339.1">
    <property type="nucleotide sequence ID" value="NZ_CP014145.1"/>
</dbReference>
<evidence type="ECO:0000256" key="3">
    <source>
        <dbReference type="ARBA" id="ARBA00022833"/>
    </source>
</evidence>
<dbReference type="InterPro" id="IPR011032">
    <property type="entry name" value="GroES-like_sf"/>
</dbReference>
<gene>
    <name evidence="6" type="ORF">AWU67_15925</name>
</gene>
<dbReference type="InterPro" id="IPR013154">
    <property type="entry name" value="ADH-like_N"/>
</dbReference>
<organism evidence="6 7">
    <name type="scientific">Microterricola viridarii</name>
    <dbReference type="NCBI Taxonomy" id="412690"/>
    <lineage>
        <taxon>Bacteria</taxon>
        <taxon>Bacillati</taxon>
        <taxon>Actinomycetota</taxon>
        <taxon>Actinomycetes</taxon>
        <taxon>Micrococcales</taxon>
        <taxon>Microbacteriaceae</taxon>
        <taxon>Microterricola</taxon>
    </lineage>
</organism>
<keyword evidence="7" id="KW-1185">Reference proteome</keyword>
<feature type="domain" description="Enoyl reductase (ER)" evidence="5">
    <location>
        <begin position="10"/>
        <end position="337"/>
    </location>
</feature>
<accession>A0A0Y0Q9C2</accession>
<dbReference type="InterPro" id="IPR036291">
    <property type="entry name" value="NAD(P)-bd_dom_sf"/>
</dbReference>
<reference evidence="7" key="2">
    <citation type="submission" date="2016-01" db="EMBL/GenBank/DDBJ databases">
        <title>First complete genome sequence of a species in the genus Microterricola, an extremophilic cold active enzyme producing strain ERGS5:02 isolated from Sikkim Himalaya.</title>
        <authorList>
            <person name="Kumar R."/>
            <person name="Singh D."/>
            <person name="Swarnkar M.K."/>
        </authorList>
    </citation>
    <scope>NUCLEOTIDE SEQUENCE [LARGE SCALE GENOMIC DNA]</scope>
    <source>
        <strain evidence="7">ERGS5:02</strain>
    </source>
</reference>
<evidence type="ECO:0000256" key="4">
    <source>
        <dbReference type="ARBA" id="ARBA00023002"/>
    </source>
</evidence>
<dbReference type="InterPro" id="IPR050129">
    <property type="entry name" value="Zn_alcohol_dh"/>
</dbReference>
<keyword evidence="4" id="KW-0560">Oxidoreductase</keyword>
<dbReference type="PANTHER" id="PTHR43401">
    <property type="entry name" value="L-THREONINE 3-DEHYDROGENASE"/>
    <property type="match status" value="1"/>
</dbReference>
<protein>
    <recommendedName>
        <fullName evidence="5">Enoyl reductase (ER) domain-containing protein</fullName>
    </recommendedName>
</protein>
<dbReference type="InterPro" id="IPR013149">
    <property type="entry name" value="ADH-like_C"/>
</dbReference>
<dbReference type="EMBL" id="CP014145">
    <property type="protein sequence ID" value="AMB60101.1"/>
    <property type="molecule type" value="Genomic_DNA"/>
</dbReference>
<evidence type="ECO:0000259" key="5">
    <source>
        <dbReference type="SMART" id="SM00829"/>
    </source>
</evidence>
<dbReference type="SUPFAM" id="SSF51735">
    <property type="entry name" value="NAD(P)-binding Rossmann-fold domains"/>
    <property type="match status" value="1"/>
</dbReference>
<dbReference type="Proteomes" id="UP000058305">
    <property type="component" value="Chromosome"/>
</dbReference>
<keyword evidence="3" id="KW-0862">Zinc</keyword>
<dbReference type="Pfam" id="PF08240">
    <property type="entry name" value="ADH_N"/>
    <property type="match status" value="1"/>
</dbReference>
<comment type="cofactor">
    <cofactor evidence="1">
        <name>Zn(2+)</name>
        <dbReference type="ChEBI" id="CHEBI:29105"/>
    </cofactor>
</comment>
<dbReference type="AlphaFoldDB" id="A0A0Y0Q9C2"/>
<dbReference type="InterPro" id="IPR020843">
    <property type="entry name" value="ER"/>
</dbReference>
<evidence type="ECO:0000313" key="7">
    <source>
        <dbReference type="Proteomes" id="UP000058305"/>
    </source>
</evidence>
<proteinExistence type="predicted"/>
<dbReference type="SUPFAM" id="SSF50129">
    <property type="entry name" value="GroES-like"/>
    <property type="match status" value="1"/>
</dbReference>
<evidence type="ECO:0000256" key="2">
    <source>
        <dbReference type="ARBA" id="ARBA00022723"/>
    </source>
</evidence>
<dbReference type="PANTHER" id="PTHR43401:SF2">
    <property type="entry name" value="L-THREONINE 3-DEHYDROGENASE"/>
    <property type="match status" value="1"/>
</dbReference>
<dbReference type="GO" id="GO:0016491">
    <property type="term" value="F:oxidoreductase activity"/>
    <property type="evidence" value="ECO:0007669"/>
    <property type="project" value="UniProtKB-KW"/>
</dbReference>
<sequence length="340" mass="34055">MQAALLTAHGLDGLSVTGADVPTPGIGEVRIRVETVGLNQLDLNVISGRGPGAAAKLPRVLGLDPAGVIDAVGPGVESSRIGEPVVVKPNIPCGRCPRCSAGREADCPTQSVVGVHRDGGAAEYVVVPARSAFARGSIPAALASAAVHSLPIVINAFEAAAVSRHDRVLVTGASGTLGQLAVAYARHLGATVVAASRAPITGAAASAAADGVRTVLVDSPAILADAVALGGAPDVVIDVTGHAPTLAAAITGLGWGGRAAFCSASVDAHLELDSRDFYIKRKRLAGVASADYAQVERAIALVESGAIVPPIGSRIALADIARAYRDFASSPAGKVIVDVR</sequence>
<keyword evidence="2" id="KW-0479">Metal-binding</keyword>
<dbReference type="SMART" id="SM00829">
    <property type="entry name" value="PKS_ER"/>
    <property type="match status" value="1"/>
</dbReference>
<dbReference type="GO" id="GO:0046872">
    <property type="term" value="F:metal ion binding"/>
    <property type="evidence" value="ECO:0007669"/>
    <property type="project" value="UniProtKB-KW"/>
</dbReference>
<dbReference type="Pfam" id="PF00107">
    <property type="entry name" value="ADH_zinc_N"/>
    <property type="match status" value="1"/>
</dbReference>
<name>A0A0Y0Q9C2_9MICO</name>
<reference evidence="6 7" key="1">
    <citation type="journal article" date="2016" name="J. Biotechnol.">
        <title>First complete genome sequence of a species in the genus Microterricola, an extremophilic cold active enzyme producing bacterial strain ERGS5:02 isolated from Sikkim Himalaya.</title>
        <authorList>
            <person name="Himanshu"/>
            <person name="Swarnkar M.K."/>
            <person name="Singh D."/>
            <person name="Kumar R."/>
        </authorList>
    </citation>
    <scope>NUCLEOTIDE SEQUENCE [LARGE SCALE GENOMIC DNA]</scope>
    <source>
        <strain evidence="6 7">ERGS5:02</strain>
    </source>
</reference>
<evidence type="ECO:0000256" key="1">
    <source>
        <dbReference type="ARBA" id="ARBA00001947"/>
    </source>
</evidence>